<evidence type="ECO:0000256" key="4">
    <source>
        <dbReference type="ARBA" id="ARBA00023295"/>
    </source>
</evidence>
<dbReference type="InterPro" id="IPR019834">
    <property type="entry name" value="Glyco_hydro_8_CS"/>
</dbReference>
<dbReference type="PROSITE" id="PS00812">
    <property type="entry name" value="GLYCOSYL_HYDROL_F8"/>
    <property type="match status" value="1"/>
</dbReference>
<evidence type="ECO:0000256" key="6">
    <source>
        <dbReference type="RuleBase" id="RU361167"/>
    </source>
</evidence>
<sequence length="369" mass="42053">MSKSLIRKYLFITAIIIAYVVLIIFSISSNKKNLQATTYKAWYRNYVIQSIKGTYVNTGDEDHPTALSESQGYGMVITALAAQKGFASEAQFSRLFNYYKDHTISENIPLMMWKQHETSKGWISVDKNNATDGDLDIAYALILAQRLWPNSEYHYGKAAEAILNAIKKYNYNPETGLLTVGNWATPNEKQNKLLRPSDIIPTYFNTFSKFTNDDFWTQLEKRSAWAISELSDQHASGLIPDFAWVKGNQITPVKPKEISGKYDGDYSYNAARIPLRLSDSKDKKVEKALNKMLTFFQKQPVIRGGYTLTGKKLVDNQSASYSAPILYATNNQKNYTGLYASQRWVFEHPLNGKDYYGDTLKTMVLLKLY</sequence>
<dbReference type="EC" id="3.2.1.-" evidence="6"/>
<proteinExistence type="inferred from homology"/>
<evidence type="ECO:0000256" key="7">
    <source>
        <dbReference type="SAM" id="Phobius"/>
    </source>
</evidence>
<comment type="caution">
    <text evidence="8">The sequence shown here is derived from an EMBL/GenBank/DDBJ whole genome shotgun (WGS) entry which is preliminary data.</text>
</comment>
<name>A0A7X1Z774_9LACT</name>
<keyword evidence="7" id="KW-0472">Membrane</keyword>
<dbReference type="InterPro" id="IPR012341">
    <property type="entry name" value="6hp_glycosidase-like_sf"/>
</dbReference>
<dbReference type="InterPro" id="IPR008928">
    <property type="entry name" value="6-hairpin_glycosidase_sf"/>
</dbReference>
<reference evidence="8 9" key="1">
    <citation type="submission" date="2019-10" db="EMBL/GenBank/DDBJ databases">
        <authorList>
            <person name="Dong K."/>
        </authorList>
    </citation>
    <scope>NUCLEOTIDE SEQUENCE [LARGE SCALE GENOMIC DNA]</scope>
    <source>
        <strain evidence="8 9">DSM 28960</strain>
    </source>
</reference>
<keyword evidence="6" id="KW-0119">Carbohydrate metabolism</keyword>
<dbReference type="Gene3D" id="1.50.10.10">
    <property type="match status" value="1"/>
</dbReference>
<keyword evidence="4 6" id="KW-0326">Glycosidase</keyword>
<dbReference type="InterPro" id="IPR002037">
    <property type="entry name" value="Glyco_hydro_8"/>
</dbReference>
<comment type="similarity">
    <text evidence="1 6">Belongs to the glycosyl hydrolase 8 (cellulase D) family.</text>
</comment>
<evidence type="ECO:0000256" key="5">
    <source>
        <dbReference type="PROSITE-ProRule" id="PRU10058"/>
    </source>
</evidence>
<feature type="active site" description="Nucleophile" evidence="5">
    <location>
        <position position="132"/>
    </location>
</feature>
<dbReference type="Proteomes" id="UP000439550">
    <property type="component" value="Unassembled WGS sequence"/>
</dbReference>
<dbReference type="RefSeq" id="WP_153495615.1">
    <property type="nucleotide sequence ID" value="NZ_CAXYUY010000004.1"/>
</dbReference>
<dbReference type="SUPFAM" id="SSF48208">
    <property type="entry name" value="Six-hairpin glycosidases"/>
    <property type="match status" value="1"/>
</dbReference>
<protein>
    <recommendedName>
        <fullName evidence="6">Glucanase</fullName>
        <ecNumber evidence="6">3.2.1.-</ecNumber>
    </recommendedName>
</protein>
<keyword evidence="6" id="KW-0624">Polysaccharide degradation</keyword>
<dbReference type="EMBL" id="WITJ01000004">
    <property type="protein sequence ID" value="MQW38999.1"/>
    <property type="molecule type" value="Genomic_DNA"/>
</dbReference>
<feature type="transmembrane region" description="Helical" evidence="7">
    <location>
        <begin position="9"/>
        <end position="27"/>
    </location>
</feature>
<keyword evidence="9" id="KW-1185">Reference proteome</keyword>
<accession>A0A7X1Z774</accession>
<keyword evidence="7" id="KW-1133">Transmembrane helix</keyword>
<dbReference type="GO" id="GO:0000272">
    <property type="term" value="P:polysaccharide catabolic process"/>
    <property type="evidence" value="ECO:0007669"/>
    <property type="project" value="UniProtKB-KW"/>
</dbReference>
<keyword evidence="2" id="KW-0732">Signal</keyword>
<evidence type="ECO:0000313" key="9">
    <source>
        <dbReference type="Proteomes" id="UP000439550"/>
    </source>
</evidence>
<evidence type="ECO:0000256" key="2">
    <source>
        <dbReference type="ARBA" id="ARBA00022729"/>
    </source>
</evidence>
<dbReference type="OrthoDB" id="9803461at2"/>
<dbReference type="Pfam" id="PF01270">
    <property type="entry name" value="Glyco_hydro_8"/>
    <property type="match status" value="1"/>
</dbReference>
<evidence type="ECO:0000256" key="3">
    <source>
        <dbReference type="ARBA" id="ARBA00022801"/>
    </source>
</evidence>
<gene>
    <name evidence="8" type="ORF">GHI93_03400</name>
</gene>
<evidence type="ECO:0000256" key="1">
    <source>
        <dbReference type="ARBA" id="ARBA00009209"/>
    </source>
</evidence>
<dbReference type="AlphaFoldDB" id="A0A7X1Z774"/>
<organism evidence="8 9">
    <name type="scientific">Lactococcus hircilactis</name>
    <dbReference type="NCBI Taxonomy" id="1494462"/>
    <lineage>
        <taxon>Bacteria</taxon>
        <taxon>Bacillati</taxon>
        <taxon>Bacillota</taxon>
        <taxon>Bacilli</taxon>
        <taxon>Lactobacillales</taxon>
        <taxon>Streptococcaceae</taxon>
        <taxon>Lactococcus</taxon>
    </lineage>
</organism>
<evidence type="ECO:0000313" key="8">
    <source>
        <dbReference type="EMBL" id="MQW38999.1"/>
    </source>
</evidence>
<dbReference type="GO" id="GO:0004553">
    <property type="term" value="F:hydrolase activity, hydrolyzing O-glycosyl compounds"/>
    <property type="evidence" value="ECO:0007669"/>
    <property type="project" value="InterPro"/>
</dbReference>
<dbReference type="PRINTS" id="PR00735">
    <property type="entry name" value="GLHYDRLASE8"/>
</dbReference>
<keyword evidence="3 6" id="KW-0378">Hydrolase</keyword>
<keyword evidence="7" id="KW-0812">Transmembrane</keyword>